<sequence length="506" mass="58932">MSCKPIVTNSSDPTVDHMNHHFRSDLLLPTIQVILLVNPYNKASVLPFSLGSIERQLYPKHLIKVWIKTELLTSDLKAVKGQKKELFEEMLDMNAMTVQMLRKWIRDNRKQYNDMELVLGHESLDGTNNETKYWTTDRFKHLIEMKSFAVEMSRQNWAHFALVMDSDVVLTHNEVFAAMTAHEDMIAMAPMLYSLGTYSNFWAGITEKGYYERTEDYLPILERQRLGWFVVPMIHSCLFINIRHKKSFNLTFDSRDIAQEVSPFDDIIAFAKSAKINAIDLRINNEEVWGYIPPPIETMTSFKSIEQDLIDLQLESLVEGPEFPIASSLTSYISDEKSGDKLDVDHIYVINLVRRPERRQRMIKCLNILGIEAQIWDAIDGKQLDDKSVESLGVHSMDGYLDPYHKRPITFGEIGCFLSHYNIWQDMVRRNLSKAIILEDDVRFERDFKNRWRKALSKFDTKTHDFLYLGRKIQDSKNETLFNDVMVEPNYSYWTVGYLITGLGAH</sequence>
<proteinExistence type="inferred from homology"/>
<evidence type="ECO:0000256" key="1">
    <source>
        <dbReference type="ARBA" id="ARBA00006721"/>
    </source>
</evidence>
<dbReference type="PANTHER" id="PTHR10730">
    <property type="entry name" value="PROCOLLAGEN-LYSINE,2-OXOGLUTARATE 5-DIOXYGENASE/GLYCOSYLTRANSFERASE 25 FAMILY MEMBER"/>
    <property type="match status" value="1"/>
</dbReference>
<feature type="domain" description="Glycosyl transferase family 25" evidence="4">
    <location>
        <begin position="346"/>
        <end position="474"/>
    </location>
</feature>
<dbReference type="InterPro" id="IPR050757">
    <property type="entry name" value="Collagen_mod_GT25"/>
</dbReference>
<dbReference type="EMBL" id="OC861829">
    <property type="protein sequence ID" value="CAD7629733.1"/>
    <property type="molecule type" value="Genomic_DNA"/>
</dbReference>
<organism evidence="5">
    <name type="scientific">Medioppia subpectinata</name>
    <dbReference type="NCBI Taxonomy" id="1979941"/>
    <lineage>
        <taxon>Eukaryota</taxon>
        <taxon>Metazoa</taxon>
        <taxon>Ecdysozoa</taxon>
        <taxon>Arthropoda</taxon>
        <taxon>Chelicerata</taxon>
        <taxon>Arachnida</taxon>
        <taxon>Acari</taxon>
        <taxon>Acariformes</taxon>
        <taxon>Sarcoptiformes</taxon>
        <taxon>Oribatida</taxon>
        <taxon>Brachypylina</taxon>
        <taxon>Oppioidea</taxon>
        <taxon>Oppiidae</taxon>
        <taxon>Medioppia</taxon>
    </lineage>
</organism>
<accession>A0A7R9KWP4</accession>
<dbReference type="InterPro" id="IPR002654">
    <property type="entry name" value="Glyco_trans_25"/>
</dbReference>
<dbReference type="OrthoDB" id="47375at2759"/>
<keyword evidence="2" id="KW-0328">Glycosyltransferase</keyword>
<dbReference type="EMBL" id="CAJPIZ010007254">
    <property type="protein sequence ID" value="CAG2110163.1"/>
    <property type="molecule type" value="Genomic_DNA"/>
</dbReference>
<evidence type="ECO:0000256" key="3">
    <source>
        <dbReference type="ARBA" id="ARBA00022679"/>
    </source>
</evidence>
<dbReference type="GO" id="GO:0050211">
    <property type="term" value="F:procollagen galactosyltransferase activity"/>
    <property type="evidence" value="ECO:0007669"/>
    <property type="project" value="TreeGrafter"/>
</dbReference>
<dbReference type="Gene3D" id="3.90.550.10">
    <property type="entry name" value="Spore Coat Polysaccharide Biosynthesis Protein SpsA, Chain A"/>
    <property type="match status" value="1"/>
</dbReference>
<gene>
    <name evidence="5" type="ORF">OSB1V03_LOCUS10148</name>
</gene>
<dbReference type="Pfam" id="PF01755">
    <property type="entry name" value="Glyco_transf_25"/>
    <property type="match status" value="1"/>
</dbReference>
<dbReference type="PANTHER" id="PTHR10730:SF53">
    <property type="entry name" value="GLYCOSYLTRANSFERASE 25 FAMILY MEMBER"/>
    <property type="match status" value="1"/>
</dbReference>
<evidence type="ECO:0000256" key="2">
    <source>
        <dbReference type="ARBA" id="ARBA00022676"/>
    </source>
</evidence>
<evidence type="ECO:0000259" key="4">
    <source>
        <dbReference type="Pfam" id="PF01755"/>
    </source>
</evidence>
<keyword evidence="3" id="KW-0808">Transferase</keyword>
<dbReference type="InterPro" id="IPR029044">
    <property type="entry name" value="Nucleotide-diphossugar_trans"/>
</dbReference>
<dbReference type="Proteomes" id="UP000759131">
    <property type="component" value="Unassembled WGS sequence"/>
</dbReference>
<feature type="non-terminal residue" evidence="5">
    <location>
        <position position="506"/>
    </location>
</feature>
<protein>
    <recommendedName>
        <fullName evidence="4">Glycosyl transferase family 25 domain-containing protein</fullName>
    </recommendedName>
</protein>
<evidence type="ECO:0000313" key="6">
    <source>
        <dbReference type="Proteomes" id="UP000759131"/>
    </source>
</evidence>
<comment type="similarity">
    <text evidence="1">Belongs to the glycosyltransferase 25 family.</text>
</comment>
<keyword evidence="6" id="KW-1185">Reference proteome</keyword>
<dbReference type="CDD" id="cd06532">
    <property type="entry name" value="Glyco_transf_25"/>
    <property type="match status" value="1"/>
</dbReference>
<evidence type="ECO:0000313" key="5">
    <source>
        <dbReference type="EMBL" id="CAD7629733.1"/>
    </source>
</evidence>
<dbReference type="AlphaFoldDB" id="A0A7R9KWP4"/>
<name>A0A7R9KWP4_9ACAR</name>
<reference evidence="5" key="1">
    <citation type="submission" date="2020-11" db="EMBL/GenBank/DDBJ databases">
        <authorList>
            <person name="Tran Van P."/>
        </authorList>
    </citation>
    <scope>NUCLEOTIDE SEQUENCE</scope>
</reference>